<dbReference type="EMBL" id="JAOAMV010000006">
    <property type="protein sequence ID" value="MCT2559831.1"/>
    <property type="molecule type" value="Genomic_DNA"/>
</dbReference>
<evidence type="ECO:0000313" key="3">
    <source>
        <dbReference type="Proteomes" id="UP001142648"/>
    </source>
</evidence>
<reference evidence="2" key="1">
    <citation type="submission" date="2022-09" db="EMBL/GenBank/DDBJ databases">
        <title>The genome sequence of Tsuneonella sp. YG55.</title>
        <authorList>
            <person name="Liu Y."/>
        </authorList>
    </citation>
    <scope>NUCLEOTIDE SEQUENCE</scope>
    <source>
        <strain evidence="2">YG55</strain>
    </source>
</reference>
<sequence>MPSRVRLLLPLLVALAACGERETEPTPPPRDPQVAQALDDPLMTDPDLSSRNEAASALTVESDASLPILPATAEAIAAARADAARIAGGADRLVAPGDPEANGVSLANDANPRDRLAVLGAGADCLRDLQASAIWAARMPAAMPVYPRGATLDAAGSDSKACKVRAITFSTPVPPADVLAFYAHRARAANIASRYLRAGQDLQLTGRDRSFAFDVRVRPEGDHTIVRLTTLVR</sequence>
<dbReference type="RefSeq" id="WP_259962808.1">
    <property type="nucleotide sequence ID" value="NZ_JAOAMV010000006.1"/>
</dbReference>
<name>A0A9X3A8U2_9SPHN</name>
<keyword evidence="3" id="KW-1185">Reference proteome</keyword>
<accession>A0A9X3A8U2</accession>
<evidence type="ECO:0000313" key="2">
    <source>
        <dbReference type="EMBL" id="MCT2559831.1"/>
    </source>
</evidence>
<feature type="region of interest" description="Disordered" evidence="1">
    <location>
        <begin position="20"/>
        <end position="49"/>
    </location>
</feature>
<dbReference type="AlphaFoldDB" id="A0A9X3A8U2"/>
<evidence type="ECO:0008006" key="4">
    <source>
        <dbReference type="Google" id="ProtNLM"/>
    </source>
</evidence>
<protein>
    <recommendedName>
        <fullName evidence="4">Lipoprotein</fullName>
    </recommendedName>
</protein>
<gene>
    <name evidence="2" type="ORF">N0B51_12675</name>
</gene>
<comment type="caution">
    <text evidence="2">The sequence shown here is derived from an EMBL/GenBank/DDBJ whole genome shotgun (WGS) entry which is preliminary data.</text>
</comment>
<dbReference type="PROSITE" id="PS51257">
    <property type="entry name" value="PROKAR_LIPOPROTEIN"/>
    <property type="match status" value="1"/>
</dbReference>
<dbReference type="Proteomes" id="UP001142648">
    <property type="component" value="Unassembled WGS sequence"/>
</dbReference>
<organism evidence="2 3">
    <name type="scientific">Tsuneonella litorea</name>
    <dbReference type="NCBI Taxonomy" id="2976475"/>
    <lineage>
        <taxon>Bacteria</taxon>
        <taxon>Pseudomonadati</taxon>
        <taxon>Pseudomonadota</taxon>
        <taxon>Alphaproteobacteria</taxon>
        <taxon>Sphingomonadales</taxon>
        <taxon>Erythrobacteraceae</taxon>
        <taxon>Tsuneonella</taxon>
    </lineage>
</organism>
<proteinExistence type="predicted"/>
<evidence type="ECO:0000256" key="1">
    <source>
        <dbReference type="SAM" id="MobiDB-lite"/>
    </source>
</evidence>